<evidence type="ECO:0000313" key="1">
    <source>
        <dbReference type="EMBL" id="KAK3710065.1"/>
    </source>
</evidence>
<comment type="caution">
    <text evidence="1">The sequence shown here is derived from an EMBL/GenBank/DDBJ whole genome shotgun (WGS) entry which is preliminary data.</text>
</comment>
<organism evidence="1 2">
    <name type="scientific">Vermiconidia calcicola</name>
    <dbReference type="NCBI Taxonomy" id="1690605"/>
    <lineage>
        <taxon>Eukaryota</taxon>
        <taxon>Fungi</taxon>
        <taxon>Dikarya</taxon>
        <taxon>Ascomycota</taxon>
        <taxon>Pezizomycotina</taxon>
        <taxon>Dothideomycetes</taxon>
        <taxon>Dothideomycetidae</taxon>
        <taxon>Mycosphaerellales</taxon>
        <taxon>Extremaceae</taxon>
        <taxon>Vermiconidia</taxon>
    </lineage>
</organism>
<keyword evidence="2" id="KW-1185">Reference proteome</keyword>
<name>A0ACC3N5Y7_9PEZI</name>
<accession>A0ACC3N5Y7</accession>
<proteinExistence type="predicted"/>
<gene>
    <name evidence="1" type="ORF">LTR37_010496</name>
</gene>
<sequence>MAKPVVFVLDPYHAEARKRLEESSIVDYVYRDDPRATKWRSEATAIMIRSETKVTSSDLDQVAKLKLIVKQGVGVDNIDLDAAKKRGIAVCNTPALNSESVAELTITLALCVARRIAELDRRVRSGEAIVRSTALGKVVAQKWIAAMGGTVIAYDPFVSEEAWPDISHRRVTSLEELLVNADVVSLHVPLTSGTKNMMGRQQFDQMKKNAIFINAARGGTVDESAVLEALTTGKLYGAALDAMEVEPPTTEAYHELLQNGNLIMTPHIGANTIENQIISGTAVAETVLAVLEGKEVPNRLV</sequence>
<evidence type="ECO:0000313" key="2">
    <source>
        <dbReference type="Proteomes" id="UP001281147"/>
    </source>
</evidence>
<reference evidence="1" key="1">
    <citation type="submission" date="2023-07" db="EMBL/GenBank/DDBJ databases">
        <title>Black Yeasts Isolated from many extreme environments.</title>
        <authorList>
            <person name="Coleine C."/>
            <person name="Stajich J.E."/>
            <person name="Selbmann L."/>
        </authorList>
    </citation>
    <scope>NUCLEOTIDE SEQUENCE</scope>
    <source>
        <strain evidence="1">CCFEE 5714</strain>
    </source>
</reference>
<dbReference type="Proteomes" id="UP001281147">
    <property type="component" value="Unassembled WGS sequence"/>
</dbReference>
<protein>
    <submittedName>
        <fullName evidence="1">Uncharacterized protein</fullName>
    </submittedName>
</protein>
<dbReference type="EMBL" id="JAUTXU010000087">
    <property type="protein sequence ID" value="KAK3710065.1"/>
    <property type="molecule type" value="Genomic_DNA"/>
</dbReference>